<dbReference type="KEGG" id="nga:Ngar_c12590"/>
<keyword evidence="2" id="KW-1185">Reference proteome</keyword>
<protein>
    <submittedName>
        <fullName evidence="1">Uncharacterized protein</fullName>
    </submittedName>
</protein>
<accession>K0IMT8</accession>
<dbReference type="AlphaFoldDB" id="K0IMT8"/>
<dbReference type="STRING" id="1237085.Ngar_c12590"/>
<dbReference type="HOGENOM" id="CLU_2243943_0_0_2"/>
<gene>
    <name evidence="1" type="ordered locus">Ngar_c12590</name>
</gene>
<proteinExistence type="predicted"/>
<sequence>MAGELPSFWSQLGFVFGKFPFVGSHLRELIKLLHARLSSNAFFGFEITATVAVAAAVTSKSKAFDSSIKILDFSRYAGLLVCFDSRDFIFPESKFKTMQDNITS</sequence>
<evidence type="ECO:0000313" key="2">
    <source>
        <dbReference type="Proteomes" id="UP000008037"/>
    </source>
</evidence>
<dbReference type="GeneID" id="13797518"/>
<evidence type="ECO:0000313" key="1">
    <source>
        <dbReference type="EMBL" id="AFU58199.1"/>
    </source>
</evidence>
<name>K0IMT8_NITGG</name>
<dbReference type="EMBL" id="CP002408">
    <property type="protein sequence ID" value="AFU58199.1"/>
    <property type="molecule type" value="Genomic_DNA"/>
</dbReference>
<dbReference type="Proteomes" id="UP000008037">
    <property type="component" value="Chromosome"/>
</dbReference>
<dbReference type="BioCyc" id="CNIT1237085:G1324-1257-MONOMER"/>
<reference evidence="1 2" key="1">
    <citation type="journal article" date="2012" name="Environ. Microbiol.">
        <title>The genome of the ammonia-oxidizing Candidatus Nitrososphaera gargensis: insights into metabolic versatility and environmental adaptations.</title>
        <authorList>
            <person name="Spang A."/>
            <person name="Poehlein A."/>
            <person name="Offre P."/>
            <person name="Zumbragel S."/>
            <person name="Haider S."/>
            <person name="Rychlik N."/>
            <person name="Nowka B."/>
            <person name="Schmeisser C."/>
            <person name="Lebedeva E.V."/>
            <person name="Rattei T."/>
            <person name="Bohm C."/>
            <person name="Schmid M."/>
            <person name="Galushko A."/>
            <person name="Hatzenpichler R."/>
            <person name="Weinmaier T."/>
            <person name="Daniel R."/>
            <person name="Schleper C."/>
            <person name="Spieck E."/>
            <person name="Streit W."/>
            <person name="Wagner M."/>
        </authorList>
    </citation>
    <scope>NUCLEOTIDE SEQUENCE [LARGE SCALE GENOMIC DNA]</scope>
    <source>
        <strain evidence="2">Ga9.2</strain>
    </source>
</reference>
<organism evidence="1 2">
    <name type="scientific">Nitrososphaera gargensis (strain Ga9.2)</name>
    <dbReference type="NCBI Taxonomy" id="1237085"/>
    <lineage>
        <taxon>Archaea</taxon>
        <taxon>Nitrososphaerota</taxon>
        <taxon>Nitrososphaeria</taxon>
        <taxon>Nitrososphaerales</taxon>
        <taxon>Nitrososphaeraceae</taxon>
        <taxon>Nitrososphaera</taxon>
    </lineage>
</organism>
<dbReference type="RefSeq" id="WP_015018736.1">
    <property type="nucleotide sequence ID" value="NC_018719.1"/>
</dbReference>
<dbReference type="InParanoid" id="K0IMT8"/>